<dbReference type="CDD" id="cd17470">
    <property type="entry name" value="T3SS_Flik_C"/>
    <property type="match status" value="1"/>
</dbReference>
<name>A0A839USQ7_9GAMM</name>
<gene>
    <name evidence="3" type="ORF">FHS30_001601</name>
</gene>
<accession>A0A839USQ7</accession>
<evidence type="ECO:0000259" key="2">
    <source>
        <dbReference type="Pfam" id="PF02120"/>
    </source>
</evidence>
<feature type="compositionally biased region" description="Basic and acidic residues" evidence="1">
    <location>
        <begin position="41"/>
        <end position="69"/>
    </location>
</feature>
<sequence length="482" mass="50977">MSLNVSNLTTINQLLGMGKVEPEPAAGFRDTFNDVRQSATKPDRPADRLNNEHKQRDAANARSGERSHTEASAPTPEEHTTKKYSQKDSDAPSRDFGSGTKTDLPEKTEEPALDDGIDVDAPLASDVATGTIEVDVEGEEAVMHRLFGIGELGAMSTQSSDLLQGAEGEVIHAGAVLGSFTLLPNSVEGTTISTSQFSIGIIPKDATGLPTDVLPVGLQSLNFAVAQDSQNRLKMQNALGQGASWTEITLDTDSTKLNLPLARAGSVEKATASLMMSAPAAMAPNPTAALLNVNLLAEGKAGAESSLLREQAKGALELSTKPLAQAAGLNVAQPASIASKPLAVTVPVGQPHWGQATGERVLWMVSQKLHSAEIQLDPPELGPLQVKVHVLNDQVTLSFVSQHAQVREALDTHALRLREMLEGQGLDLVDVDVSDQSFQEQRDQAQAQNQNGNGGSEPEVDEDGAQITRISGANIHLVDDFA</sequence>
<keyword evidence="4" id="KW-1185">Reference proteome</keyword>
<feature type="region of interest" description="Disordered" evidence="1">
    <location>
        <begin position="437"/>
        <end position="464"/>
    </location>
</feature>
<evidence type="ECO:0000313" key="4">
    <source>
        <dbReference type="Proteomes" id="UP000559987"/>
    </source>
</evidence>
<dbReference type="RefSeq" id="WP_246341219.1">
    <property type="nucleotide sequence ID" value="NZ_JACHXZ010000002.1"/>
</dbReference>
<keyword evidence="3" id="KW-0282">Flagellum</keyword>
<evidence type="ECO:0000256" key="1">
    <source>
        <dbReference type="SAM" id="MobiDB-lite"/>
    </source>
</evidence>
<keyword evidence="3" id="KW-0969">Cilium</keyword>
<dbReference type="PANTHER" id="PTHR37533">
    <property type="entry name" value="FLAGELLAR HOOK-LENGTH CONTROL PROTEIN"/>
    <property type="match status" value="1"/>
</dbReference>
<dbReference type="Pfam" id="PF02120">
    <property type="entry name" value="Flg_hook"/>
    <property type="match status" value="1"/>
</dbReference>
<dbReference type="InterPro" id="IPR052563">
    <property type="entry name" value="FliK"/>
</dbReference>
<dbReference type="AlphaFoldDB" id="A0A839USQ7"/>
<evidence type="ECO:0000313" key="3">
    <source>
        <dbReference type="EMBL" id="MBB3168417.1"/>
    </source>
</evidence>
<dbReference type="Gene3D" id="3.30.750.140">
    <property type="match status" value="1"/>
</dbReference>
<comment type="caution">
    <text evidence="3">The sequence shown here is derived from an EMBL/GenBank/DDBJ whole genome shotgun (WGS) entry which is preliminary data.</text>
</comment>
<feature type="region of interest" description="Disordered" evidence="1">
    <location>
        <begin position="21"/>
        <end position="121"/>
    </location>
</feature>
<proteinExistence type="predicted"/>
<dbReference type="InterPro" id="IPR038610">
    <property type="entry name" value="FliK-like_C_sf"/>
</dbReference>
<feature type="compositionally biased region" description="Basic and acidic residues" evidence="1">
    <location>
        <begin position="76"/>
        <end position="93"/>
    </location>
</feature>
<dbReference type="EMBL" id="JACHXZ010000002">
    <property type="protein sequence ID" value="MBB3168417.1"/>
    <property type="molecule type" value="Genomic_DNA"/>
</dbReference>
<dbReference type="Proteomes" id="UP000559987">
    <property type="component" value="Unassembled WGS sequence"/>
</dbReference>
<reference evidence="3 4" key="1">
    <citation type="submission" date="2020-08" db="EMBL/GenBank/DDBJ databases">
        <title>Genomic Encyclopedia of Type Strains, Phase III (KMG-III): the genomes of soil and plant-associated and newly described type strains.</title>
        <authorList>
            <person name="Whitman W."/>
        </authorList>
    </citation>
    <scope>NUCLEOTIDE SEQUENCE [LARGE SCALE GENOMIC DNA]</scope>
    <source>
        <strain evidence="3 4">CECT 8571</strain>
    </source>
</reference>
<organism evidence="3 4">
    <name type="scientific">Simiduia aestuariiviva</name>
    <dbReference type="NCBI Taxonomy" id="1510459"/>
    <lineage>
        <taxon>Bacteria</taxon>
        <taxon>Pseudomonadati</taxon>
        <taxon>Pseudomonadota</taxon>
        <taxon>Gammaproteobacteria</taxon>
        <taxon>Cellvibrionales</taxon>
        <taxon>Cellvibrionaceae</taxon>
        <taxon>Simiduia</taxon>
    </lineage>
</organism>
<dbReference type="InterPro" id="IPR021136">
    <property type="entry name" value="Flagellar_hook_control-like_C"/>
</dbReference>
<dbReference type="PANTHER" id="PTHR37533:SF2">
    <property type="entry name" value="FLAGELLAR HOOK-LENGTH CONTROL PROTEIN"/>
    <property type="match status" value="1"/>
</dbReference>
<protein>
    <submittedName>
        <fullName evidence="3">Flagellar hook-length control protein FliK</fullName>
    </submittedName>
</protein>
<feature type="domain" description="Flagellar hook-length control protein-like C-terminal" evidence="2">
    <location>
        <begin position="359"/>
        <end position="441"/>
    </location>
</feature>
<keyword evidence="3" id="KW-0966">Cell projection</keyword>